<dbReference type="EMBL" id="QEKY01000019">
    <property type="protein sequence ID" value="PVZ07010.1"/>
    <property type="molecule type" value="Genomic_DNA"/>
</dbReference>
<feature type="chain" id="PRO_5015439566" evidence="1">
    <location>
        <begin position="21"/>
        <end position="145"/>
    </location>
</feature>
<feature type="signal peptide" evidence="1">
    <location>
        <begin position="1"/>
        <end position="20"/>
    </location>
</feature>
<evidence type="ECO:0000313" key="4">
    <source>
        <dbReference type="Proteomes" id="UP000245462"/>
    </source>
</evidence>
<proteinExistence type="predicted"/>
<dbReference type="GeneID" id="94551423"/>
<sequence>MKHLFFTLFLSFLGCLGARAQQTLSFVYDASGNRVSRVIIMCSIIATGEESSEEERDEPKEFNEILGDTQIRLYPNPVESVLTISISSIEDKGRYAIFNIHGSLVLQGSLDHRETKVDMSRLPAGNYAMRLFIGKEQSTWKIIKK</sequence>
<feature type="domain" description="Secretion system C-terminal sorting" evidence="2">
    <location>
        <begin position="73"/>
        <end position="143"/>
    </location>
</feature>
<dbReference type="Pfam" id="PF18962">
    <property type="entry name" value="Por_Secre_tail"/>
    <property type="match status" value="1"/>
</dbReference>
<keyword evidence="4" id="KW-1185">Reference proteome</keyword>
<dbReference type="NCBIfam" id="TIGR04183">
    <property type="entry name" value="Por_Secre_tail"/>
    <property type="match status" value="1"/>
</dbReference>
<evidence type="ECO:0000259" key="2">
    <source>
        <dbReference type="Pfam" id="PF18962"/>
    </source>
</evidence>
<dbReference type="Proteomes" id="UP000245462">
    <property type="component" value="Unassembled WGS sequence"/>
</dbReference>
<gene>
    <name evidence="3" type="ORF">C7382_1196</name>
</gene>
<organism evidence="3 4">
    <name type="scientific">Porphyromonas loveana</name>
    <dbReference type="NCBI Taxonomy" id="1884669"/>
    <lineage>
        <taxon>Bacteria</taxon>
        <taxon>Pseudomonadati</taxon>
        <taxon>Bacteroidota</taxon>
        <taxon>Bacteroidia</taxon>
        <taxon>Bacteroidales</taxon>
        <taxon>Porphyromonadaceae</taxon>
        <taxon>Porphyromonas</taxon>
    </lineage>
</organism>
<evidence type="ECO:0000313" key="3">
    <source>
        <dbReference type="EMBL" id="PVZ07010.1"/>
    </source>
</evidence>
<dbReference type="PROSITE" id="PS51257">
    <property type="entry name" value="PROKAR_LIPOPROTEIN"/>
    <property type="match status" value="1"/>
</dbReference>
<dbReference type="OrthoDB" id="1011839at2"/>
<dbReference type="InterPro" id="IPR026444">
    <property type="entry name" value="Secre_tail"/>
</dbReference>
<dbReference type="AlphaFoldDB" id="A0A2U1F4P4"/>
<comment type="caution">
    <text evidence="3">The sequence shown here is derived from an EMBL/GenBank/DDBJ whole genome shotgun (WGS) entry which is preliminary data.</text>
</comment>
<dbReference type="RefSeq" id="WP_116679955.1">
    <property type="nucleotide sequence ID" value="NZ_QEKY01000019.1"/>
</dbReference>
<evidence type="ECO:0000256" key="1">
    <source>
        <dbReference type="SAM" id="SignalP"/>
    </source>
</evidence>
<accession>A0A2U1F4P4</accession>
<protein>
    <submittedName>
        <fullName evidence="3">Putative secreted protein (Por secretion system target)</fullName>
    </submittedName>
</protein>
<reference evidence="3 4" key="1">
    <citation type="submission" date="2018-04" db="EMBL/GenBank/DDBJ databases">
        <title>Genomic Encyclopedia of Type Strains, Phase IV (KMG-IV): sequencing the most valuable type-strain genomes for metagenomic binning, comparative biology and taxonomic classification.</title>
        <authorList>
            <person name="Goeker M."/>
        </authorList>
    </citation>
    <scope>NUCLEOTIDE SEQUENCE [LARGE SCALE GENOMIC DNA]</scope>
    <source>
        <strain evidence="3 4">DSM 28520</strain>
    </source>
</reference>
<keyword evidence="1" id="KW-0732">Signal</keyword>
<name>A0A2U1F4P4_9PORP</name>